<comment type="caution">
    <text evidence="3">The sequence shown here is derived from an EMBL/GenBank/DDBJ whole genome shotgun (WGS) entry which is preliminary data.</text>
</comment>
<dbReference type="EMBL" id="VDMD01000013">
    <property type="protein sequence ID" value="TRM62395.1"/>
    <property type="molecule type" value="Genomic_DNA"/>
</dbReference>
<evidence type="ECO:0000259" key="2">
    <source>
        <dbReference type="Pfam" id="PF17667"/>
    </source>
</evidence>
<dbReference type="InterPro" id="IPR040976">
    <property type="entry name" value="Pkinase_fungal"/>
</dbReference>
<keyword evidence="4" id="KW-1185">Reference proteome</keyword>
<proteinExistence type="predicted"/>
<dbReference type="Gene3D" id="1.10.510.10">
    <property type="entry name" value="Transferase(Phosphotransferase) domain 1"/>
    <property type="match status" value="1"/>
</dbReference>
<gene>
    <name evidence="3" type="ORF">BD626DRAFT_433267</name>
</gene>
<dbReference type="SUPFAM" id="SSF56112">
    <property type="entry name" value="Protein kinase-like (PK-like)"/>
    <property type="match status" value="1"/>
</dbReference>
<dbReference type="AlphaFoldDB" id="A0A550CC81"/>
<dbReference type="Proteomes" id="UP000320762">
    <property type="component" value="Unassembled WGS sequence"/>
</dbReference>
<dbReference type="InterPro" id="IPR011009">
    <property type="entry name" value="Kinase-like_dom_sf"/>
</dbReference>
<dbReference type="InterPro" id="IPR008266">
    <property type="entry name" value="Tyr_kinase_AS"/>
</dbReference>
<evidence type="ECO:0000256" key="1">
    <source>
        <dbReference type="SAM" id="MobiDB-lite"/>
    </source>
</evidence>
<dbReference type="STRING" id="97359.A0A550CC81"/>
<reference evidence="3 4" key="1">
    <citation type="journal article" date="2019" name="New Phytol.">
        <title>Comparative genomics reveals unique wood-decay strategies and fruiting body development in the Schizophyllaceae.</title>
        <authorList>
            <person name="Almasi E."/>
            <person name="Sahu N."/>
            <person name="Krizsan K."/>
            <person name="Balint B."/>
            <person name="Kovacs G.M."/>
            <person name="Kiss B."/>
            <person name="Cseklye J."/>
            <person name="Drula E."/>
            <person name="Henrissat B."/>
            <person name="Nagy I."/>
            <person name="Chovatia M."/>
            <person name="Adam C."/>
            <person name="LaButti K."/>
            <person name="Lipzen A."/>
            <person name="Riley R."/>
            <person name="Grigoriev I.V."/>
            <person name="Nagy L.G."/>
        </authorList>
    </citation>
    <scope>NUCLEOTIDE SEQUENCE [LARGE SCALE GENOMIC DNA]</scope>
    <source>
        <strain evidence="3 4">NL-1724</strain>
    </source>
</reference>
<sequence>MEHIDVFRKRHRDYAANGRTRVCDPPLFFKSYMPGWKPLPDDQMQELIENLCNSGAINADGEWHDLPTPPKHFAEDSSRNPLSEDSHFRHMEEVVEHIILAAEETVRKRFAPEKRTTEFMCRPRHITYSEVEGSSQRADSLFVRKQSSYPPSFQAGRRRTATSDPRVYTADITNAGEFKLYTTDKDIVNDQLKTFGHAAHIFFNDVGRSAVFTFTIEGSEMQIWYHTRSHTGVTARFDIYKDKRWFIEFVLFNTYASLAELGIDPTVRRVMDEQNKLQYQFDVYPTPTSRKAVTYQTRNLIDEASARTIYCRAMRVFDVRLVIVNADVPAARILADQSNVLRDHWVYDDVDDERKIQKDILDRLKKKLGGGAIWREVLRHFMRIEEDGVVRYMRAKGKRPVTVPAPPNTSEAFEYAVQENPSGSEPSAPQVTTGLRSDGATQVRLQTAPKAEDVPLLRLHGKKHCRTTYEQLCKDLHRIDNPALFFHALCEVVKILLYFKRIGYLHRDVSPGNFLLYHLSGTLPESLSVNDRAALEQWITIVSDLEYARPYYGGSGHDPITGTPYYTAVEVQSRQYRFKTGQKIMQTLDAEGVYAPKNFSFNFYHDLESVLWMALDFAIRKSSKALLSRGSGVGKETAEKLRKYARELFTPDIHGSRERNSLIEMIPNAQELWGTLSGIYGDSPISTIVSLIEDLQDAYRALEKTTAQSHQLDNGRTVFSEDMFQDDIYIKMEETFRKISDHYLNHPDTFVLVPPADKAAPTQNPPASRAIQPSQAPHASPPPSPSPVQRKKSKRAAPAKKVKTNHTPLDVLMQDVHNDSNDDSHGKGAHLAAAASATQPRGSRKRLAPQDDDEPKSKRPCTEGQSVRRSGRIQAALEKAASEKKVPGKAITGRRTR</sequence>
<feature type="region of interest" description="Disordered" evidence="1">
    <location>
        <begin position="754"/>
        <end position="897"/>
    </location>
</feature>
<protein>
    <recommendedName>
        <fullName evidence="2">Fungal-type protein kinase domain-containing protein</fullName>
    </recommendedName>
</protein>
<feature type="domain" description="Fungal-type protein kinase" evidence="2">
    <location>
        <begin position="161"/>
        <end position="614"/>
    </location>
</feature>
<feature type="compositionally biased region" description="Basic and acidic residues" evidence="1">
    <location>
        <begin position="816"/>
        <end position="826"/>
    </location>
</feature>
<feature type="compositionally biased region" description="Basic residues" evidence="1">
    <location>
        <begin position="789"/>
        <end position="804"/>
    </location>
</feature>
<evidence type="ECO:0000313" key="4">
    <source>
        <dbReference type="Proteomes" id="UP000320762"/>
    </source>
</evidence>
<dbReference type="PROSITE" id="PS00109">
    <property type="entry name" value="PROTEIN_KINASE_TYR"/>
    <property type="match status" value="1"/>
</dbReference>
<dbReference type="GO" id="GO:0004672">
    <property type="term" value="F:protein kinase activity"/>
    <property type="evidence" value="ECO:0007669"/>
    <property type="project" value="InterPro"/>
</dbReference>
<accession>A0A550CC81</accession>
<organism evidence="3 4">
    <name type="scientific">Schizophyllum amplum</name>
    <dbReference type="NCBI Taxonomy" id="97359"/>
    <lineage>
        <taxon>Eukaryota</taxon>
        <taxon>Fungi</taxon>
        <taxon>Dikarya</taxon>
        <taxon>Basidiomycota</taxon>
        <taxon>Agaricomycotina</taxon>
        <taxon>Agaricomycetes</taxon>
        <taxon>Agaricomycetidae</taxon>
        <taxon>Agaricales</taxon>
        <taxon>Schizophyllaceae</taxon>
        <taxon>Schizophyllum</taxon>
    </lineage>
</organism>
<dbReference type="OrthoDB" id="3271139at2759"/>
<name>A0A550CC81_9AGAR</name>
<evidence type="ECO:0000313" key="3">
    <source>
        <dbReference type="EMBL" id="TRM62395.1"/>
    </source>
</evidence>
<dbReference type="Pfam" id="PF17667">
    <property type="entry name" value="Pkinase_fungal"/>
    <property type="match status" value="1"/>
</dbReference>